<dbReference type="AlphaFoldDB" id="A0A841FYH2"/>
<protein>
    <recommendedName>
        <fullName evidence="5">Lipocalin-like domain-containing protein</fullName>
    </recommendedName>
</protein>
<feature type="chain" id="PRO_5032709777" description="Lipocalin-like domain-containing protein" evidence="2">
    <location>
        <begin position="28"/>
        <end position="151"/>
    </location>
</feature>
<dbReference type="RefSeq" id="WP_184792875.1">
    <property type="nucleotide sequence ID" value="NZ_BONT01000086.1"/>
</dbReference>
<sequence>MSLSSRLVTVAGAAVLAVGLAACGGEADPAGPDSSTSYPVEEPSDVGDDHGPSDLDALVGDWELVPTEPHTKTPLTVTEEGTAEVPASDGALATRGFAGTVDPDGAGGFTVTLVSTDADLEEWVLTLKPGAMAETFDVTDAKGSTYTLVRA</sequence>
<feature type="region of interest" description="Disordered" evidence="1">
    <location>
        <begin position="26"/>
        <end position="57"/>
    </location>
</feature>
<evidence type="ECO:0000313" key="4">
    <source>
        <dbReference type="Proteomes" id="UP000548476"/>
    </source>
</evidence>
<name>A0A841FYH2_9ACTN</name>
<keyword evidence="4" id="KW-1185">Reference proteome</keyword>
<reference evidence="3 4" key="1">
    <citation type="submission" date="2020-08" db="EMBL/GenBank/DDBJ databases">
        <title>Genomic Encyclopedia of Type Strains, Phase IV (KMG-IV): sequencing the most valuable type-strain genomes for metagenomic binning, comparative biology and taxonomic classification.</title>
        <authorList>
            <person name="Goeker M."/>
        </authorList>
    </citation>
    <scope>NUCLEOTIDE SEQUENCE [LARGE SCALE GENOMIC DNA]</scope>
    <source>
        <strain evidence="3 4">YIM 65646</strain>
    </source>
</reference>
<gene>
    <name evidence="3" type="ORF">HNR73_007692</name>
</gene>
<organism evidence="3 4">
    <name type="scientific">Phytomonospora endophytica</name>
    <dbReference type="NCBI Taxonomy" id="714109"/>
    <lineage>
        <taxon>Bacteria</taxon>
        <taxon>Bacillati</taxon>
        <taxon>Actinomycetota</taxon>
        <taxon>Actinomycetes</taxon>
        <taxon>Micromonosporales</taxon>
        <taxon>Micromonosporaceae</taxon>
        <taxon>Phytomonospora</taxon>
    </lineage>
</organism>
<proteinExistence type="predicted"/>
<evidence type="ECO:0008006" key="5">
    <source>
        <dbReference type="Google" id="ProtNLM"/>
    </source>
</evidence>
<feature type="signal peptide" evidence="2">
    <location>
        <begin position="1"/>
        <end position="27"/>
    </location>
</feature>
<dbReference type="EMBL" id="JACHGT010000026">
    <property type="protein sequence ID" value="MBB6039793.1"/>
    <property type="molecule type" value="Genomic_DNA"/>
</dbReference>
<comment type="caution">
    <text evidence="3">The sequence shown here is derived from an EMBL/GenBank/DDBJ whole genome shotgun (WGS) entry which is preliminary data.</text>
</comment>
<evidence type="ECO:0000313" key="3">
    <source>
        <dbReference type="EMBL" id="MBB6039793.1"/>
    </source>
</evidence>
<accession>A0A841FYH2</accession>
<dbReference type="PROSITE" id="PS51257">
    <property type="entry name" value="PROKAR_LIPOPROTEIN"/>
    <property type="match status" value="1"/>
</dbReference>
<dbReference type="Proteomes" id="UP000548476">
    <property type="component" value="Unassembled WGS sequence"/>
</dbReference>
<keyword evidence="2" id="KW-0732">Signal</keyword>
<evidence type="ECO:0000256" key="1">
    <source>
        <dbReference type="SAM" id="MobiDB-lite"/>
    </source>
</evidence>
<evidence type="ECO:0000256" key="2">
    <source>
        <dbReference type="SAM" id="SignalP"/>
    </source>
</evidence>